<feature type="compositionally biased region" description="Basic residues" evidence="1">
    <location>
        <begin position="102"/>
        <end position="114"/>
    </location>
</feature>
<protein>
    <submittedName>
        <fullName evidence="2">Uncharacterized protein</fullName>
    </submittedName>
</protein>
<keyword evidence="3" id="KW-1185">Reference proteome</keyword>
<gene>
    <name evidence="2" type="ORF">HNY73_007604</name>
</gene>
<feature type="compositionally biased region" description="Acidic residues" evidence="1">
    <location>
        <begin position="145"/>
        <end position="159"/>
    </location>
</feature>
<organism evidence="2 3">
    <name type="scientific">Argiope bruennichi</name>
    <name type="common">Wasp spider</name>
    <name type="synonym">Aranea bruennichi</name>
    <dbReference type="NCBI Taxonomy" id="94029"/>
    <lineage>
        <taxon>Eukaryota</taxon>
        <taxon>Metazoa</taxon>
        <taxon>Ecdysozoa</taxon>
        <taxon>Arthropoda</taxon>
        <taxon>Chelicerata</taxon>
        <taxon>Arachnida</taxon>
        <taxon>Araneae</taxon>
        <taxon>Araneomorphae</taxon>
        <taxon>Entelegynae</taxon>
        <taxon>Araneoidea</taxon>
        <taxon>Araneidae</taxon>
        <taxon>Argiope</taxon>
    </lineage>
</organism>
<sequence>MAREKMFDPGFQKAFSEAIEKQNKIRQKKHLGGICAPPHTIKVNWNEDDLSDESEAENCDSCGKPLTPDDKTSAEEDKQNEKKDAKYQKYAKEVDMAEERKVLKKQKKSLKGKSPKTNDEEESLKEKITHGRKSKNIQTEKDYYDESSIEELDRSEEEISTSSDDKVDLEEVLKAHNCQSCGKVLSDAQLRSLRILSESSNSTSVAPISSSSSVVTSSNGDTTDTEEDGESFILPICDSCDLGIDNYISDISCPKHGSYQEFSTHQKKKKDTSRKNQMYT</sequence>
<evidence type="ECO:0000256" key="1">
    <source>
        <dbReference type="SAM" id="MobiDB-lite"/>
    </source>
</evidence>
<feature type="compositionally biased region" description="Basic and acidic residues" evidence="1">
    <location>
        <begin position="67"/>
        <end position="101"/>
    </location>
</feature>
<dbReference type="AlphaFoldDB" id="A0A8T0FH08"/>
<feature type="compositionally biased region" description="Low complexity" evidence="1">
    <location>
        <begin position="199"/>
        <end position="218"/>
    </location>
</feature>
<accession>A0A8T0FH08</accession>
<proteinExistence type="predicted"/>
<reference evidence="2" key="2">
    <citation type="submission" date="2020-06" db="EMBL/GenBank/DDBJ databases">
        <authorList>
            <person name="Sheffer M."/>
        </authorList>
    </citation>
    <scope>NUCLEOTIDE SEQUENCE</scope>
</reference>
<comment type="caution">
    <text evidence="2">The sequence shown here is derived from an EMBL/GenBank/DDBJ whole genome shotgun (WGS) entry which is preliminary data.</text>
</comment>
<reference evidence="2" key="1">
    <citation type="journal article" date="2020" name="bioRxiv">
        <title>Chromosome-level reference genome of the European wasp spider Argiope bruennichi: a resource for studies on range expansion and evolutionary adaptation.</title>
        <authorList>
            <person name="Sheffer M.M."/>
            <person name="Hoppe A."/>
            <person name="Krehenwinkel H."/>
            <person name="Uhl G."/>
            <person name="Kuss A.W."/>
            <person name="Jensen L."/>
            <person name="Jensen C."/>
            <person name="Gillespie R.G."/>
            <person name="Hoff K.J."/>
            <person name="Prost S."/>
        </authorList>
    </citation>
    <scope>NUCLEOTIDE SEQUENCE</scope>
</reference>
<feature type="region of interest" description="Disordered" evidence="1">
    <location>
        <begin position="257"/>
        <end position="280"/>
    </location>
</feature>
<feature type="compositionally biased region" description="Acidic residues" evidence="1">
    <location>
        <begin position="46"/>
        <end position="58"/>
    </location>
</feature>
<dbReference type="EMBL" id="JABXBU010000012">
    <property type="protein sequence ID" value="KAF8789682.1"/>
    <property type="molecule type" value="Genomic_DNA"/>
</dbReference>
<feature type="region of interest" description="Disordered" evidence="1">
    <location>
        <begin position="46"/>
        <end position="167"/>
    </location>
</feature>
<evidence type="ECO:0000313" key="3">
    <source>
        <dbReference type="Proteomes" id="UP000807504"/>
    </source>
</evidence>
<dbReference type="Proteomes" id="UP000807504">
    <property type="component" value="Unassembled WGS sequence"/>
</dbReference>
<evidence type="ECO:0000313" key="2">
    <source>
        <dbReference type="EMBL" id="KAF8789682.1"/>
    </source>
</evidence>
<feature type="region of interest" description="Disordered" evidence="1">
    <location>
        <begin position="197"/>
        <end position="230"/>
    </location>
</feature>
<name>A0A8T0FH08_ARGBR</name>